<keyword evidence="1" id="KW-0067">ATP-binding</keyword>
<reference evidence="1" key="1">
    <citation type="submission" date="2023-11" db="EMBL/GenBank/DDBJ databases">
        <title>Gracilibacillus pellucida a moderately halophilic bacterium isolated from saline soil in Xinjiang province.</title>
        <authorList>
            <person name="Zhang Z."/>
            <person name="Tan F."/>
            <person name="Wang Y."/>
            <person name="Xia M."/>
        </authorList>
    </citation>
    <scope>NUCLEOTIDE SEQUENCE</scope>
    <source>
        <strain evidence="1">S3-1-1</strain>
    </source>
</reference>
<accession>A0ACC6M1D8</accession>
<sequence length="368" mass="43056">MLKKFTVSNYRIFEEPITIDFSNVRDYTFNPECIKDDLVNKGMIYGKNAVGKTNLGKAIIDIRFTVLPNEIKYPTNIGFLNANSKYNFAKFDYVFIIDGQVINYIYEKKSANELKFECLKIDNQELYSYDFEEMRGNFENLKKYKDLLHLNLDEWDTDISILRYILTNSKLNNLYILKQLREFINGMATLRPTDQTTRFLGPKFSDEGIIKTLINNNLIDDLEKFLIRNGIDIKLKVDSTPDGDEKLYINYKRPIEFVTNASSGTKALTAIFLVLSNLSEIKFLFIDEFDANFHYELAESMLERLKEINDCQIIVTTHNTDLMNNKFMRPDCYYLMLPNKIITMPDATPRELRQGHNLEKLYQSGEFI</sequence>
<organism evidence="1 2">
    <name type="scientific">Gracilibacillus pellucidus</name>
    <dbReference type="NCBI Taxonomy" id="3095368"/>
    <lineage>
        <taxon>Bacteria</taxon>
        <taxon>Bacillati</taxon>
        <taxon>Bacillota</taxon>
        <taxon>Bacilli</taxon>
        <taxon>Bacillales</taxon>
        <taxon>Bacillaceae</taxon>
        <taxon>Gracilibacillus</taxon>
    </lineage>
</organism>
<keyword evidence="2" id="KW-1185">Reference proteome</keyword>
<evidence type="ECO:0000313" key="2">
    <source>
        <dbReference type="Proteomes" id="UP001277972"/>
    </source>
</evidence>
<proteinExistence type="predicted"/>
<dbReference type="EMBL" id="JAWZSR010000001">
    <property type="protein sequence ID" value="MDX8044766.1"/>
    <property type="molecule type" value="Genomic_DNA"/>
</dbReference>
<dbReference type="Proteomes" id="UP001277972">
    <property type="component" value="Unassembled WGS sequence"/>
</dbReference>
<protein>
    <submittedName>
        <fullName evidence="1">ATP-binding protein</fullName>
    </submittedName>
</protein>
<gene>
    <name evidence="1" type="ORF">SH601_02105</name>
</gene>
<evidence type="ECO:0000313" key="1">
    <source>
        <dbReference type="EMBL" id="MDX8044766.1"/>
    </source>
</evidence>
<keyword evidence="1" id="KW-0547">Nucleotide-binding</keyword>
<comment type="caution">
    <text evidence="1">The sequence shown here is derived from an EMBL/GenBank/DDBJ whole genome shotgun (WGS) entry which is preliminary data.</text>
</comment>
<name>A0ACC6M1D8_9BACI</name>